<keyword evidence="2" id="KW-0812">Transmembrane</keyword>
<name>W7L8B8_9CREN</name>
<keyword evidence="2" id="KW-1133">Transmembrane helix</keyword>
<dbReference type="Proteomes" id="UP000054284">
    <property type="component" value="Unassembled WGS sequence"/>
</dbReference>
<feature type="transmembrane region" description="Helical" evidence="2">
    <location>
        <begin position="59"/>
        <end position="77"/>
    </location>
</feature>
<evidence type="ECO:0000256" key="1">
    <source>
        <dbReference type="SAM" id="MobiDB-lite"/>
    </source>
</evidence>
<sequence length="86" mass="9882">MSEKNQEKKEALQEKEIQEDSKQYKASTWVLLVGSLGIFFVMTVILAEYLENFAPWRPVVPIILGFAVFFLVVGIFLRTKFGRLAL</sequence>
<comment type="caution">
    <text evidence="3">The sequence shown here is derived from an EMBL/GenBank/DDBJ whole genome shotgun (WGS) entry which is preliminary data.</text>
</comment>
<proteinExistence type="predicted"/>
<protein>
    <submittedName>
        <fullName evidence="3">Uncharacterized protein</fullName>
    </submittedName>
</protein>
<evidence type="ECO:0000313" key="3">
    <source>
        <dbReference type="EMBL" id="EWG07984.1"/>
    </source>
</evidence>
<keyword evidence="4" id="KW-1185">Reference proteome</keyword>
<gene>
    <name evidence="3" type="ORF">ASUL_03034</name>
</gene>
<feature type="region of interest" description="Disordered" evidence="1">
    <location>
        <begin position="1"/>
        <end position="21"/>
    </location>
</feature>
<dbReference type="EMBL" id="ASRH01000002">
    <property type="protein sequence ID" value="EWG07984.1"/>
    <property type="molecule type" value="Genomic_DNA"/>
</dbReference>
<organism evidence="3 4">
    <name type="scientific">Candidatus Aramenus sulfurataquae</name>
    <dbReference type="NCBI Taxonomy" id="1326980"/>
    <lineage>
        <taxon>Archaea</taxon>
        <taxon>Thermoproteota</taxon>
        <taxon>Thermoprotei</taxon>
        <taxon>Sulfolobales</taxon>
        <taxon>Sulfolobaceae</taxon>
        <taxon>Candidatus Aramenus</taxon>
    </lineage>
</organism>
<accession>W7L8B8</accession>
<keyword evidence="2" id="KW-0472">Membrane</keyword>
<evidence type="ECO:0000313" key="4">
    <source>
        <dbReference type="Proteomes" id="UP000054284"/>
    </source>
</evidence>
<reference evidence="3 4" key="1">
    <citation type="journal article" date="2014" name="Genome Announc.">
        <title>Draft Genome Sequence of the Sulfolobales Archaeon AZ1, Obtained through Metagenomic Analysis of a Mexican Hot Spring.</title>
        <authorList>
            <person name="Servin-Garciduenas L.E."/>
            <person name="Martinez-Romero E."/>
        </authorList>
    </citation>
    <scope>NUCLEOTIDE SEQUENCE [LARGE SCALE GENOMIC DNA]</scope>
    <source>
        <strain evidence="3">AZ1-illumnia</strain>
    </source>
</reference>
<evidence type="ECO:0000256" key="2">
    <source>
        <dbReference type="SAM" id="Phobius"/>
    </source>
</evidence>
<dbReference type="AlphaFoldDB" id="W7L8B8"/>
<feature type="transmembrane region" description="Helical" evidence="2">
    <location>
        <begin position="29"/>
        <end position="47"/>
    </location>
</feature>